<organism evidence="1">
    <name type="scientific">Lepeophtheirus salmonis</name>
    <name type="common">Salmon louse</name>
    <name type="synonym">Caligus salmonis</name>
    <dbReference type="NCBI Taxonomy" id="72036"/>
    <lineage>
        <taxon>Eukaryota</taxon>
        <taxon>Metazoa</taxon>
        <taxon>Ecdysozoa</taxon>
        <taxon>Arthropoda</taxon>
        <taxon>Crustacea</taxon>
        <taxon>Multicrustacea</taxon>
        <taxon>Hexanauplia</taxon>
        <taxon>Copepoda</taxon>
        <taxon>Siphonostomatoida</taxon>
        <taxon>Caligidae</taxon>
        <taxon>Lepeophtheirus</taxon>
    </lineage>
</organism>
<proteinExistence type="predicted"/>
<accession>A0A0K2UZV3</accession>
<sequence length="49" mass="5298">MINYGPLATEEIRAAIISAIARCAAFSLMVRDTSGSGWKFGGNVIRLLR</sequence>
<evidence type="ECO:0000313" key="1">
    <source>
        <dbReference type="EMBL" id="CDW43615.1"/>
    </source>
</evidence>
<dbReference type="AlphaFoldDB" id="A0A0K2UZV3"/>
<protein>
    <submittedName>
        <fullName evidence="1">Uncharacterized protein</fullName>
    </submittedName>
</protein>
<dbReference type="EMBL" id="HACA01026254">
    <property type="protein sequence ID" value="CDW43615.1"/>
    <property type="molecule type" value="Transcribed_RNA"/>
</dbReference>
<name>A0A0K2UZV3_LEPSM</name>
<reference evidence="1" key="1">
    <citation type="submission" date="2014-05" db="EMBL/GenBank/DDBJ databases">
        <authorList>
            <person name="Chronopoulou M."/>
        </authorList>
    </citation>
    <scope>NUCLEOTIDE SEQUENCE</scope>
    <source>
        <tissue evidence="1">Whole organism</tissue>
    </source>
</reference>